<protein>
    <submittedName>
        <fullName evidence="2">Uncharacterized protein</fullName>
    </submittedName>
</protein>
<accession>K0T300</accession>
<evidence type="ECO:0000256" key="1">
    <source>
        <dbReference type="SAM" id="MobiDB-lite"/>
    </source>
</evidence>
<feature type="region of interest" description="Disordered" evidence="1">
    <location>
        <begin position="205"/>
        <end position="235"/>
    </location>
</feature>
<evidence type="ECO:0000313" key="3">
    <source>
        <dbReference type="Proteomes" id="UP000266841"/>
    </source>
</evidence>
<comment type="caution">
    <text evidence="2">The sequence shown here is derived from an EMBL/GenBank/DDBJ whole genome shotgun (WGS) entry which is preliminary data.</text>
</comment>
<dbReference type="AlphaFoldDB" id="K0T300"/>
<feature type="region of interest" description="Disordered" evidence="1">
    <location>
        <begin position="1"/>
        <end position="56"/>
    </location>
</feature>
<proteinExistence type="predicted"/>
<feature type="compositionally biased region" description="Basic and acidic residues" evidence="1">
    <location>
        <begin position="9"/>
        <end position="27"/>
    </location>
</feature>
<dbReference type="EMBL" id="AGNL01007094">
    <property type="protein sequence ID" value="EJK71539.1"/>
    <property type="molecule type" value="Genomic_DNA"/>
</dbReference>
<reference evidence="2 3" key="1">
    <citation type="journal article" date="2012" name="Genome Biol.">
        <title>Genome and low-iron response of an oceanic diatom adapted to chronic iron limitation.</title>
        <authorList>
            <person name="Lommer M."/>
            <person name="Specht M."/>
            <person name="Roy A.S."/>
            <person name="Kraemer L."/>
            <person name="Andreson R."/>
            <person name="Gutowska M.A."/>
            <person name="Wolf J."/>
            <person name="Bergner S.V."/>
            <person name="Schilhabel M.B."/>
            <person name="Klostermeier U.C."/>
            <person name="Beiko R.G."/>
            <person name="Rosenstiel P."/>
            <person name="Hippler M."/>
            <person name="Laroche J."/>
        </authorList>
    </citation>
    <scope>NUCLEOTIDE SEQUENCE [LARGE SCALE GENOMIC DNA]</scope>
    <source>
        <strain evidence="2 3">CCMP1005</strain>
    </source>
</reference>
<gene>
    <name evidence="2" type="ORF">THAOC_07005</name>
</gene>
<name>K0T300_THAOC</name>
<keyword evidence="3" id="KW-1185">Reference proteome</keyword>
<sequence length="235" mass="25880">MRRSGMQDGRARGGEMSDRPEPRRVSDGEGSFRASCRGKIERPSRRERELGRVSTAAERGAWGPVVGNRAEQAIEATFVRTCIGEEGGGWEGAEDGCHSGRWKWPRRCNGRGGRCKGHRTRQTRKRRGDSGAAENEIPPTVIPWRSRIRPGLGDALPRRDASWPIAGEWTQPAMPHGRPRQWGIPRAAVRELPCDHVGIRAVDSGKNCQSPALRGDEKGRGGGGGYLLRDEHTAH</sequence>
<feature type="region of interest" description="Disordered" evidence="1">
    <location>
        <begin position="110"/>
        <end position="137"/>
    </location>
</feature>
<feature type="compositionally biased region" description="Basic and acidic residues" evidence="1">
    <location>
        <begin position="38"/>
        <end position="51"/>
    </location>
</feature>
<organism evidence="2 3">
    <name type="scientific">Thalassiosira oceanica</name>
    <name type="common">Marine diatom</name>
    <dbReference type="NCBI Taxonomy" id="159749"/>
    <lineage>
        <taxon>Eukaryota</taxon>
        <taxon>Sar</taxon>
        <taxon>Stramenopiles</taxon>
        <taxon>Ochrophyta</taxon>
        <taxon>Bacillariophyta</taxon>
        <taxon>Coscinodiscophyceae</taxon>
        <taxon>Thalassiosirophycidae</taxon>
        <taxon>Thalassiosirales</taxon>
        <taxon>Thalassiosiraceae</taxon>
        <taxon>Thalassiosira</taxon>
    </lineage>
</organism>
<dbReference type="Proteomes" id="UP000266841">
    <property type="component" value="Unassembled WGS sequence"/>
</dbReference>
<feature type="compositionally biased region" description="Basic residues" evidence="1">
    <location>
        <begin position="110"/>
        <end position="127"/>
    </location>
</feature>
<evidence type="ECO:0000313" key="2">
    <source>
        <dbReference type="EMBL" id="EJK71539.1"/>
    </source>
</evidence>